<proteinExistence type="inferred from homology"/>
<dbReference type="SUPFAM" id="SSF55120">
    <property type="entry name" value="Pseudouridine synthase"/>
    <property type="match status" value="1"/>
</dbReference>
<evidence type="ECO:0000256" key="1">
    <source>
        <dbReference type="ARBA" id="ARBA00000073"/>
    </source>
</evidence>
<dbReference type="Pfam" id="PF00849">
    <property type="entry name" value="PseudoU_synth_2"/>
    <property type="match status" value="1"/>
</dbReference>
<name>A0A5C4THG7_FRUSA</name>
<dbReference type="InterPro" id="IPR020103">
    <property type="entry name" value="PsdUridine_synth_cat_dom_sf"/>
</dbReference>
<evidence type="ECO:0000259" key="5">
    <source>
        <dbReference type="Pfam" id="PF00849"/>
    </source>
</evidence>
<dbReference type="PANTHER" id="PTHR21600">
    <property type="entry name" value="MITOCHONDRIAL RNA PSEUDOURIDINE SYNTHASE"/>
    <property type="match status" value="1"/>
</dbReference>
<evidence type="ECO:0000313" key="7">
    <source>
        <dbReference type="Proteomes" id="UP000313312"/>
    </source>
</evidence>
<dbReference type="GO" id="GO:0140098">
    <property type="term" value="F:catalytic activity, acting on RNA"/>
    <property type="evidence" value="ECO:0007669"/>
    <property type="project" value="UniProtKB-ARBA"/>
</dbReference>
<dbReference type="InterPro" id="IPR006224">
    <property type="entry name" value="PsdUridine_synth_RluA-like_CS"/>
</dbReference>
<dbReference type="GO" id="GO:0009982">
    <property type="term" value="F:pseudouridine synthase activity"/>
    <property type="evidence" value="ECO:0007669"/>
    <property type="project" value="InterPro"/>
</dbReference>
<dbReference type="PROSITE" id="PS01129">
    <property type="entry name" value="PSI_RLU"/>
    <property type="match status" value="1"/>
</dbReference>
<dbReference type="GO" id="GO:0000455">
    <property type="term" value="P:enzyme-directed rRNA pseudouridine synthesis"/>
    <property type="evidence" value="ECO:0007669"/>
    <property type="project" value="TreeGrafter"/>
</dbReference>
<dbReference type="PANTHER" id="PTHR21600:SF87">
    <property type="entry name" value="RNA PSEUDOURIDYLATE SYNTHASE DOMAIN-CONTAINING PROTEIN 1"/>
    <property type="match status" value="1"/>
</dbReference>
<dbReference type="InterPro" id="IPR006225">
    <property type="entry name" value="PsdUridine_synth_RluC/D"/>
</dbReference>
<dbReference type="GO" id="GO:0003723">
    <property type="term" value="F:RNA binding"/>
    <property type="evidence" value="ECO:0007669"/>
    <property type="project" value="InterPro"/>
</dbReference>
<dbReference type="InterPro" id="IPR050188">
    <property type="entry name" value="RluA_PseudoU_synthase"/>
</dbReference>
<keyword evidence="4" id="KW-0413">Isomerase</keyword>
<dbReference type="AlphaFoldDB" id="A0A5C4THG7"/>
<protein>
    <recommendedName>
        <fullName evidence="4">Pseudouridine synthase</fullName>
        <ecNumber evidence="4">5.4.99.-</ecNumber>
    </recommendedName>
</protein>
<evidence type="ECO:0000313" key="6">
    <source>
        <dbReference type="EMBL" id="TNK89934.1"/>
    </source>
</evidence>
<feature type="domain" description="Pseudouridine synthase RsuA/RluA-like" evidence="5">
    <location>
        <begin position="98"/>
        <end position="246"/>
    </location>
</feature>
<accession>A0A5C4THG7</accession>
<dbReference type="CDD" id="cd02869">
    <property type="entry name" value="PseudoU_synth_RluA_like"/>
    <property type="match status" value="1"/>
</dbReference>
<evidence type="ECO:0000256" key="3">
    <source>
        <dbReference type="PIRSR" id="PIRSR606225-1"/>
    </source>
</evidence>
<comment type="caution">
    <text evidence="6">The sequence shown here is derived from an EMBL/GenBank/DDBJ whole genome shotgun (WGS) entry which is preliminary data.</text>
</comment>
<gene>
    <name evidence="6" type="ORF">DID87_06130</name>
</gene>
<dbReference type="InterPro" id="IPR006145">
    <property type="entry name" value="PsdUridine_synth_RsuA/RluA"/>
</dbReference>
<dbReference type="Gene3D" id="3.30.2350.10">
    <property type="entry name" value="Pseudouridine synthase"/>
    <property type="match status" value="1"/>
</dbReference>
<evidence type="ECO:0000256" key="2">
    <source>
        <dbReference type="ARBA" id="ARBA00010876"/>
    </source>
</evidence>
<evidence type="ECO:0000256" key="4">
    <source>
        <dbReference type="RuleBase" id="RU362028"/>
    </source>
</evidence>
<comment type="catalytic activity">
    <reaction evidence="1 4">
        <text>a uridine in RNA = a pseudouridine in RNA</text>
        <dbReference type="Rhea" id="RHEA:48348"/>
        <dbReference type="Rhea" id="RHEA-COMP:12068"/>
        <dbReference type="Rhea" id="RHEA-COMP:12069"/>
        <dbReference type="ChEBI" id="CHEBI:65314"/>
        <dbReference type="ChEBI" id="CHEBI:65315"/>
    </reaction>
</comment>
<dbReference type="EC" id="5.4.99.-" evidence="4"/>
<dbReference type="EMBL" id="QFCR01000025">
    <property type="protein sequence ID" value="TNK89934.1"/>
    <property type="molecule type" value="Genomic_DNA"/>
</dbReference>
<sequence>MEKIMSVYHYQLKVPNSFDNQSVRAYLSDYLLLPKHLIFSLRTHFRVKVNQKYLPMNFKIHVGDQIDLTFTAEDFTAPHQPLIVDQSKLLKVLWENEDFMIVNKDRGDKTHANQPDESHATLNYAAGYLDPQQPYIVHRLDQQTSGALIIAKNLVVVPILTRLIREKAVKRTYLTWVRGHFKQLSGTINLPIGRDLTDQRKRKINGEDAKRAITHYQVVKEVAGNSLLKVQLETGRTHQIRVHLASLNHPIINDPLYDVKANLQKPMLLHSWKVEMKTPFYHNSLDVTAPLPSEMKI</sequence>
<feature type="active site" evidence="3">
    <location>
        <position position="141"/>
    </location>
</feature>
<reference evidence="6 7" key="1">
    <citation type="submission" date="2018-05" db="EMBL/GenBank/DDBJ databases">
        <title>Lactobacillus sanfranciscensis Ah4 draft denome sequence.</title>
        <authorList>
            <person name="Zhang G."/>
        </authorList>
    </citation>
    <scope>NUCLEOTIDE SEQUENCE [LARGE SCALE GENOMIC DNA]</scope>
    <source>
        <strain evidence="6 7">Ah4</strain>
    </source>
</reference>
<comment type="function">
    <text evidence="4">Responsible for synthesis of pseudouridine from uracil.</text>
</comment>
<dbReference type="Proteomes" id="UP000313312">
    <property type="component" value="Unassembled WGS sequence"/>
</dbReference>
<organism evidence="6 7">
    <name type="scientific">Fructilactobacillus sanfranciscensis</name>
    <name type="common">Lactobacillus sanfranciscensis</name>
    <dbReference type="NCBI Taxonomy" id="1625"/>
    <lineage>
        <taxon>Bacteria</taxon>
        <taxon>Bacillati</taxon>
        <taxon>Bacillota</taxon>
        <taxon>Bacilli</taxon>
        <taxon>Lactobacillales</taxon>
        <taxon>Lactobacillaceae</taxon>
        <taxon>Fructilactobacillus</taxon>
    </lineage>
</organism>
<dbReference type="NCBIfam" id="TIGR00005">
    <property type="entry name" value="rluA_subfam"/>
    <property type="match status" value="1"/>
</dbReference>
<comment type="similarity">
    <text evidence="2 4">Belongs to the pseudouridine synthase RluA family.</text>
</comment>